<dbReference type="InterPro" id="IPR011990">
    <property type="entry name" value="TPR-like_helical_dom_sf"/>
</dbReference>
<organism evidence="2 3">
    <name type="scientific">Thecamonas trahens ATCC 50062</name>
    <dbReference type="NCBI Taxonomy" id="461836"/>
    <lineage>
        <taxon>Eukaryota</taxon>
        <taxon>Apusozoa</taxon>
        <taxon>Apusomonadida</taxon>
        <taxon>Apusomonadidae</taxon>
        <taxon>Thecamonas</taxon>
    </lineage>
</organism>
<feature type="region of interest" description="Disordered" evidence="1">
    <location>
        <begin position="294"/>
        <end position="390"/>
    </location>
</feature>
<evidence type="ECO:0000256" key="1">
    <source>
        <dbReference type="SAM" id="MobiDB-lite"/>
    </source>
</evidence>
<sequence length="390" mass="41270">MSADAPSELHTYTTDAEAATAEEHLAALVAGGEHAAAEKVARSLSVHYEQSEPDKACQFLTTAMTAIEAAEGTQMVDRYVVCLVDQAFLKITQRKVEESEEILLRARAMEDEMATVPHVSYLPMARVMLAKGAFDEAETLLTMAKDEQEPLALEQQVELDQIYATLAMVRLNSNPADETVAQLMDEAIEYCKSAYGDESDEVAEALTNKAMYFRQVGQIDETIATLRLAVDMYAALESPKIMQVSQVLVSFLASTGKTAEAAEVLDQLHGVMQGKLGDEHPMVANIKATADALRSGKMPPMRGGGHGHSHGGQPCHGHGGGGHNHGHSHSHGGGHDHGHSHSHGGGHDHGHSHSHGGGDHGHSHSHGGGDHGHSHGGAAPAGDDAGCSVM</sequence>
<accession>A0A0L0D7L4</accession>
<dbReference type="AlphaFoldDB" id="A0A0L0D7L4"/>
<dbReference type="GeneID" id="25563304"/>
<reference evidence="2 3" key="1">
    <citation type="submission" date="2010-05" db="EMBL/GenBank/DDBJ databases">
        <title>The Genome Sequence of Thecamonas trahens ATCC 50062.</title>
        <authorList>
            <consortium name="The Broad Institute Genome Sequencing Platform"/>
            <person name="Russ C."/>
            <person name="Cuomo C."/>
            <person name="Shea T."/>
            <person name="Young S.K."/>
            <person name="Zeng Q."/>
            <person name="Koehrsen M."/>
            <person name="Haas B."/>
            <person name="Borodovsky M."/>
            <person name="Guigo R."/>
            <person name="Alvarado L."/>
            <person name="Berlin A."/>
            <person name="Bochicchio J."/>
            <person name="Borenstein D."/>
            <person name="Chapman S."/>
            <person name="Chen Z."/>
            <person name="Freedman E."/>
            <person name="Gellesch M."/>
            <person name="Goldberg J."/>
            <person name="Griggs A."/>
            <person name="Gujja S."/>
            <person name="Heilman E."/>
            <person name="Heiman D."/>
            <person name="Hepburn T."/>
            <person name="Howarth C."/>
            <person name="Jen D."/>
            <person name="Larson L."/>
            <person name="Mehta T."/>
            <person name="Park D."/>
            <person name="Pearson M."/>
            <person name="Roberts A."/>
            <person name="Saif S."/>
            <person name="Shenoy N."/>
            <person name="Sisk P."/>
            <person name="Stolte C."/>
            <person name="Sykes S."/>
            <person name="Thomson T."/>
            <person name="Walk T."/>
            <person name="White J."/>
            <person name="Yandava C."/>
            <person name="Burger G."/>
            <person name="Gray M.W."/>
            <person name="Holland P.W.H."/>
            <person name="King N."/>
            <person name="Lang F.B.F."/>
            <person name="Roger A.J."/>
            <person name="Ruiz-Trillo I."/>
            <person name="Lander E."/>
            <person name="Nusbaum C."/>
        </authorList>
    </citation>
    <scope>NUCLEOTIDE SEQUENCE [LARGE SCALE GENOMIC DNA]</scope>
    <source>
        <strain evidence="2 3">ATCC 50062</strain>
    </source>
</reference>
<dbReference type="Gene3D" id="1.25.40.10">
    <property type="entry name" value="Tetratricopeptide repeat domain"/>
    <property type="match status" value="1"/>
</dbReference>
<dbReference type="SUPFAM" id="SSF48452">
    <property type="entry name" value="TPR-like"/>
    <property type="match status" value="1"/>
</dbReference>
<evidence type="ECO:0000313" key="2">
    <source>
        <dbReference type="EMBL" id="KNC47293.1"/>
    </source>
</evidence>
<dbReference type="EMBL" id="GL349446">
    <property type="protein sequence ID" value="KNC47293.1"/>
    <property type="molecule type" value="Genomic_DNA"/>
</dbReference>
<name>A0A0L0D7L4_THETB</name>
<evidence type="ECO:0000313" key="3">
    <source>
        <dbReference type="Proteomes" id="UP000054408"/>
    </source>
</evidence>
<proteinExistence type="predicted"/>
<dbReference type="Proteomes" id="UP000054408">
    <property type="component" value="Unassembled WGS sequence"/>
</dbReference>
<dbReference type="RefSeq" id="XP_013759634.1">
    <property type="nucleotide sequence ID" value="XM_013904180.1"/>
</dbReference>
<gene>
    <name evidence="2" type="ORF">AMSG_03727</name>
</gene>
<protein>
    <submittedName>
        <fullName evidence="2">Uncharacterized protein</fullName>
    </submittedName>
</protein>
<keyword evidence="3" id="KW-1185">Reference proteome</keyword>
<feature type="compositionally biased region" description="Basic and acidic residues" evidence="1">
    <location>
        <begin position="333"/>
        <end position="373"/>
    </location>
</feature>